<evidence type="ECO:0000256" key="8">
    <source>
        <dbReference type="ARBA" id="ARBA00023014"/>
    </source>
</evidence>
<feature type="domain" description="Aminotransferase class V" evidence="11">
    <location>
        <begin position="7"/>
        <end position="375"/>
    </location>
</feature>
<comment type="cofactor">
    <cofactor evidence="1 10">
        <name>pyridoxal 5'-phosphate</name>
        <dbReference type="ChEBI" id="CHEBI:597326"/>
    </cofactor>
</comment>
<dbReference type="GO" id="GO:0046872">
    <property type="term" value="F:metal ion binding"/>
    <property type="evidence" value="ECO:0007669"/>
    <property type="project" value="UniProtKB-KW"/>
</dbReference>
<organism evidence="12 13">
    <name type="scientific">Natronospirillum operosum</name>
    <dbReference type="NCBI Taxonomy" id="2759953"/>
    <lineage>
        <taxon>Bacteria</taxon>
        <taxon>Pseudomonadati</taxon>
        <taxon>Pseudomonadota</taxon>
        <taxon>Gammaproteobacteria</taxon>
        <taxon>Oceanospirillales</taxon>
        <taxon>Natronospirillaceae</taxon>
        <taxon>Natronospirillum</taxon>
    </lineage>
</organism>
<evidence type="ECO:0000256" key="5">
    <source>
        <dbReference type="ARBA" id="ARBA00022723"/>
    </source>
</evidence>
<dbReference type="InterPro" id="IPR020578">
    <property type="entry name" value="Aminotrans_V_PyrdxlP_BS"/>
</dbReference>
<dbReference type="InterPro" id="IPR015424">
    <property type="entry name" value="PyrdxlP-dep_Trfase"/>
</dbReference>
<dbReference type="Proteomes" id="UP000297475">
    <property type="component" value="Unassembled WGS sequence"/>
</dbReference>
<dbReference type="PANTHER" id="PTHR11601:SF34">
    <property type="entry name" value="CYSTEINE DESULFURASE"/>
    <property type="match status" value="1"/>
</dbReference>
<keyword evidence="4" id="KW-0808">Transferase</keyword>
<dbReference type="PANTHER" id="PTHR11601">
    <property type="entry name" value="CYSTEINE DESULFURYLASE FAMILY MEMBER"/>
    <property type="match status" value="1"/>
</dbReference>
<keyword evidence="7" id="KW-0408">Iron</keyword>
<dbReference type="InterPro" id="IPR016454">
    <property type="entry name" value="Cysteine_dSase"/>
</dbReference>
<keyword evidence="8" id="KW-0411">Iron-sulfur</keyword>
<dbReference type="InterPro" id="IPR015421">
    <property type="entry name" value="PyrdxlP-dep_Trfase_major"/>
</dbReference>
<dbReference type="PROSITE" id="PS00595">
    <property type="entry name" value="AA_TRANSFER_CLASS_5"/>
    <property type="match status" value="1"/>
</dbReference>
<accession>A0A4Z0W9H4</accession>
<dbReference type="EMBL" id="SRMF01000007">
    <property type="protein sequence ID" value="TGG91817.1"/>
    <property type="molecule type" value="Genomic_DNA"/>
</dbReference>
<keyword evidence="13" id="KW-1185">Reference proteome</keyword>
<reference evidence="12 13" key="1">
    <citation type="submission" date="2019-04" db="EMBL/GenBank/DDBJ databases">
        <title>Natronospirillum operosus gen. nov., sp. nov., a haloalkaliphilic satellite isolated from decaying biomass of laboratory culture of cyanobacterium Geitlerinema sp. and proposal of Natronospirillaceae fam. nov. and Saccharospirillaceae fam. nov.</title>
        <authorList>
            <person name="Kevbrin V."/>
            <person name="Boltyanskaya Y."/>
            <person name="Koziaeva V."/>
            <person name="Grouzdev D.S."/>
            <person name="Park M."/>
            <person name="Cho J."/>
        </authorList>
    </citation>
    <scope>NUCLEOTIDE SEQUENCE [LARGE SCALE GENOMIC DNA]</scope>
    <source>
        <strain evidence="12 13">G-116</strain>
    </source>
</reference>
<evidence type="ECO:0000256" key="2">
    <source>
        <dbReference type="ARBA" id="ARBA00006490"/>
    </source>
</evidence>
<keyword evidence="6" id="KW-0663">Pyridoxal phosphate</keyword>
<dbReference type="GO" id="GO:0051536">
    <property type="term" value="F:iron-sulfur cluster binding"/>
    <property type="evidence" value="ECO:0007669"/>
    <property type="project" value="UniProtKB-KW"/>
</dbReference>
<comment type="caution">
    <text evidence="12">The sequence shown here is derived from an EMBL/GenBank/DDBJ whole genome shotgun (WGS) entry which is preliminary data.</text>
</comment>
<dbReference type="Gene3D" id="3.40.640.10">
    <property type="entry name" value="Type I PLP-dependent aspartate aminotransferase-like (Major domain)"/>
    <property type="match status" value="1"/>
</dbReference>
<evidence type="ECO:0000313" key="12">
    <source>
        <dbReference type="EMBL" id="TGG91817.1"/>
    </source>
</evidence>
<evidence type="ECO:0000256" key="1">
    <source>
        <dbReference type="ARBA" id="ARBA00001933"/>
    </source>
</evidence>
<dbReference type="InterPro" id="IPR015422">
    <property type="entry name" value="PyrdxlP-dep_Trfase_small"/>
</dbReference>
<comment type="catalytic activity">
    <reaction evidence="9">
        <text>(sulfur carrier)-H + L-cysteine = (sulfur carrier)-SH + L-alanine</text>
        <dbReference type="Rhea" id="RHEA:43892"/>
        <dbReference type="Rhea" id="RHEA-COMP:14737"/>
        <dbReference type="Rhea" id="RHEA-COMP:14739"/>
        <dbReference type="ChEBI" id="CHEBI:29917"/>
        <dbReference type="ChEBI" id="CHEBI:35235"/>
        <dbReference type="ChEBI" id="CHEBI:57972"/>
        <dbReference type="ChEBI" id="CHEBI:64428"/>
        <dbReference type="EC" id="2.8.1.7"/>
    </reaction>
</comment>
<dbReference type="AlphaFoldDB" id="A0A4Z0W9H4"/>
<dbReference type="Gene3D" id="3.90.1150.10">
    <property type="entry name" value="Aspartate Aminotransferase, domain 1"/>
    <property type="match status" value="1"/>
</dbReference>
<sequence>MRNKDLIYFDYQATTPVSDEVLRRMQPYFAESFANPHSSDHALGWHSATVVERSAQQIASFIGADGDEIIFTSGATESNNLAILGLAKRAARMNSPRKRLLCSAIEHKCVLSAGRALEDQYGFTLDLIPVDQNGLIVPSELDRLLGEDVLLVSIMAVNNEVGSIQDITRLSEAIRGCGAVFHCDAAQAPIAIPLESLAAQVDMLSLSGHKMYGPKGIGCLYICRDLQDQIEPLIYGGGQQNGIRSGTLPTPLCVGFGAAAEYMSSPMASEKRAELRARRDRFVDMLVDLPWSGELYGGGLENRHPGNISFGFKGFDAQDVLGALQPNLAASTGSACTSGIAEPSHVLKAIGLSTEQAESAIRFSIGFETSDSAIDHAVELLDQALKRLSSVQR</sequence>
<evidence type="ECO:0000259" key="11">
    <source>
        <dbReference type="Pfam" id="PF00266"/>
    </source>
</evidence>
<evidence type="ECO:0000256" key="9">
    <source>
        <dbReference type="ARBA" id="ARBA00050776"/>
    </source>
</evidence>
<dbReference type="Pfam" id="PF00266">
    <property type="entry name" value="Aminotran_5"/>
    <property type="match status" value="1"/>
</dbReference>
<keyword evidence="5" id="KW-0479">Metal-binding</keyword>
<name>A0A4Z0W9H4_9GAMM</name>
<dbReference type="GO" id="GO:0031071">
    <property type="term" value="F:cysteine desulfurase activity"/>
    <property type="evidence" value="ECO:0007669"/>
    <property type="project" value="UniProtKB-EC"/>
</dbReference>
<evidence type="ECO:0000256" key="7">
    <source>
        <dbReference type="ARBA" id="ARBA00023004"/>
    </source>
</evidence>
<gene>
    <name evidence="12" type="ORF">E4656_15550</name>
</gene>
<evidence type="ECO:0000256" key="6">
    <source>
        <dbReference type="ARBA" id="ARBA00022898"/>
    </source>
</evidence>
<evidence type="ECO:0000256" key="3">
    <source>
        <dbReference type="ARBA" id="ARBA00012239"/>
    </source>
</evidence>
<dbReference type="PIRSF" id="PIRSF005572">
    <property type="entry name" value="NifS"/>
    <property type="match status" value="1"/>
</dbReference>
<comment type="similarity">
    <text evidence="2">Belongs to the class-V pyridoxal-phosphate-dependent aminotransferase family. NifS/IscS subfamily.</text>
</comment>
<dbReference type="InterPro" id="IPR000192">
    <property type="entry name" value="Aminotrans_V_dom"/>
</dbReference>
<dbReference type="Gene3D" id="1.10.260.50">
    <property type="match status" value="1"/>
</dbReference>
<dbReference type="EC" id="2.8.1.7" evidence="3"/>
<proteinExistence type="inferred from homology"/>
<evidence type="ECO:0000256" key="10">
    <source>
        <dbReference type="RuleBase" id="RU004504"/>
    </source>
</evidence>
<dbReference type="OrthoDB" id="9808002at2"/>
<dbReference type="SUPFAM" id="SSF53383">
    <property type="entry name" value="PLP-dependent transferases"/>
    <property type="match status" value="1"/>
</dbReference>
<evidence type="ECO:0000313" key="13">
    <source>
        <dbReference type="Proteomes" id="UP000297475"/>
    </source>
</evidence>
<evidence type="ECO:0000256" key="4">
    <source>
        <dbReference type="ARBA" id="ARBA00022679"/>
    </source>
</evidence>
<protein>
    <recommendedName>
        <fullName evidence="3">cysteine desulfurase</fullName>
        <ecNumber evidence="3">2.8.1.7</ecNumber>
    </recommendedName>
</protein>